<dbReference type="InterPro" id="IPR013783">
    <property type="entry name" value="Ig-like_fold"/>
</dbReference>
<dbReference type="Gene3D" id="2.60.40.10">
    <property type="entry name" value="Immunoglobulins"/>
    <property type="match status" value="2"/>
</dbReference>
<dbReference type="SUPFAM" id="SSF49303">
    <property type="entry name" value="beta-Galactosidase/glucuronidase domain"/>
    <property type="match status" value="1"/>
</dbReference>
<feature type="domain" description="DUF4982" evidence="8">
    <location>
        <begin position="618"/>
        <end position="673"/>
    </location>
</feature>
<organism evidence="10 11">
    <name type="scientific">Natronoarchaeum philippinense</name>
    <dbReference type="NCBI Taxonomy" id="558529"/>
    <lineage>
        <taxon>Archaea</taxon>
        <taxon>Methanobacteriati</taxon>
        <taxon>Methanobacteriota</taxon>
        <taxon>Stenosarchaea group</taxon>
        <taxon>Halobacteria</taxon>
        <taxon>Halobacteriales</taxon>
        <taxon>Natronoarchaeaceae</taxon>
    </lineage>
</organism>
<keyword evidence="11" id="KW-1185">Reference proteome</keyword>
<dbReference type="Pfam" id="PF16355">
    <property type="entry name" value="DUF4982"/>
    <property type="match status" value="1"/>
</dbReference>
<comment type="similarity">
    <text evidence="1">Belongs to the glycosyl hydrolase 2 family.</text>
</comment>
<evidence type="ECO:0000259" key="8">
    <source>
        <dbReference type="Pfam" id="PF16355"/>
    </source>
</evidence>
<evidence type="ECO:0000256" key="1">
    <source>
        <dbReference type="ARBA" id="ARBA00007401"/>
    </source>
</evidence>
<evidence type="ECO:0000256" key="4">
    <source>
        <dbReference type="SAM" id="MobiDB-lite"/>
    </source>
</evidence>
<dbReference type="Gene3D" id="2.60.120.260">
    <property type="entry name" value="Galactose-binding domain-like"/>
    <property type="match status" value="1"/>
</dbReference>
<dbReference type="AlphaFoldDB" id="A0A285P6D4"/>
<proteinExistence type="inferred from homology"/>
<keyword evidence="3" id="KW-0326">Glycosidase</keyword>
<dbReference type="Pfam" id="PF11721">
    <property type="entry name" value="Malectin"/>
    <property type="match status" value="1"/>
</dbReference>
<dbReference type="GO" id="GO:0004553">
    <property type="term" value="F:hydrolase activity, hydrolyzing O-glycosyl compounds"/>
    <property type="evidence" value="ECO:0007669"/>
    <property type="project" value="InterPro"/>
</dbReference>
<dbReference type="RefSeq" id="WP_097009745.1">
    <property type="nucleotide sequence ID" value="NZ_OBEJ01000004.1"/>
</dbReference>
<dbReference type="PANTHER" id="PTHR42732:SF1">
    <property type="entry name" value="BETA-MANNOSIDASE"/>
    <property type="match status" value="1"/>
</dbReference>
<protein>
    <submittedName>
        <fullName evidence="10">Beta-galactosidase</fullName>
    </submittedName>
</protein>
<feature type="region of interest" description="Disordered" evidence="4">
    <location>
        <begin position="1"/>
        <end position="42"/>
    </location>
</feature>
<dbReference type="InterPro" id="IPR036156">
    <property type="entry name" value="Beta-gal/glucu_dom_sf"/>
</dbReference>
<dbReference type="SUPFAM" id="SSF49785">
    <property type="entry name" value="Galactose-binding domain-like"/>
    <property type="match status" value="1"/>
</dbReference>
<dbReference type="InterPro" id="IPR021720">
    <property type="entry name" value="Malectin_dom"/>
</dbReference>
<dbReference type="OrthoDB" id="256347at2157"/>
<evidence type="ECO:0000259" key="7">
    <source>
        <dbReference type="Pfam" id="PF11721"/>
    </source>
</evidence>
<dbReference type="InterPro" id="IPR051913">
    <property type="entry name" value="GH2_Domain-Containing"/>
</dbReference>
<evidence type="ECO:0000256" key="2">
    <source>
        <dbReference type="ARBA" id="ARBA00022801"/>
    </source>
</evidence>
<evidence type="ECO:0000259" key="6">
    <source>
        <dbReference type="Pfam" id="PF02836"/>
    </source>
</evidence>
<dbReference type="InterPro" id="IPR054593">
    <property type="entry name" value="Beta-mannosidase-like_N2"/>
</dbReference>
<dbReference type="Proteomes" id="UP000219453">
    <property type="component" value="Unassembled WGS sequence"/>
</dbReference>
<dbReference type="InterPro" id="IPR017853">
    <property type="entry name" value="GH"/>
</dbReference>
<dbReference type="Pfam" id="PF02836">
    <property type="entry name" value="Glyco_hydro_2_C"/>
    <property type="match status" value="1"/>
</dbReference>
<feature type="domain" description="Malectin" evidence="7">
    <location>
        <begin position="737"/>
        <end position="833"/>
    </location>
</feature>
<dbReference type="InterPro" id="IPR032311">
    <property type="entry name" value="DUF4982"/>
</dbReference>
<evidence type="ECO:0000313" key="10">
    <source>
        <dbReference type="EMBL" id="SNZ17008.1"/>
    </source>
</evidence>
<feature type="compositionally biased region" description="Basic and acidic residues" evidence="4">
    <location>
        <begin position="1"/>
        <end position="28"/>
    </location>
</feature>
<dbReference type="InterPro" id="IPR006101">
    <property type="entry name" value="Glyco_hydro_2"/>
</dbReference>
<feature type="domain" description="Beta-mannosidase-like galactose-binding" evidence="9">
    <location>
        <begin position="75"/>
        <end position="146"/>
    </location>
</feature>
<keyword evidence="2" id="KW-0378">Hydrolase</keyword>
<evidence type="ECO:0000259" key="5">
    <source>
        <dbReference type="Pfam" id="PF00703"/>
    </source>
</evidence>
<reference evidence="10 11" key="1">
    <citation type="submission" date="2017-09" db="EMBL/GenBank/DDBJ databases">
        <authorList>
            <person name="Ehlers B."/>
            <person name="Leendertz F.H."/>
        </authorList>
    </citation>
    <scope>NUCLEOTIDE SEQUENCE [LARGE SCALE GENOMIC DNA]</scope>
    <source>
        <strain evidence="10 11">DSM 27208</strain>
    </source>
</reference>
<dbReference type="PRINTS" id="PR00132">
    <property type="entry name" value="GLHYDRLASE2"/>
</dbReference>
<dbReference type="PANTHER" id="PTHR42732">
    <property type="entry name" value="BETA-GALACTOSIDASE"/>
    <property type="match status" value="1"/>
</dbReference>
<dbReference type="InterPro" id="IPR006103">
    <property type="entry name" value="Glyco_hydro_2_cat"/>
</dbReference>
<evidence type="ECO:0000256" key="3">
    <source>
        <dbReference type="ARBA" id="ARBA00023295"/>
    </source>
</evidence>
<dbReference type="InterPro" id="IPR008979">
    <property type="entry name" value="Galactose-bd-like_sf"/>
</dbReference>
<sequence>MTDRDRDHTANETPDGGDRGLEPGRPKDCPLAPGSSSRQVKPLRTWTLVDDDATVTVPHTWNDADAVDGTTGYEKTTKRYRTTIQPPSEDDRRLFLHFEGANRTATVEIDGESVATHEGGYTAFTVDATDHVRSDEPTPVTVTVDNTDDADVPPLGGDFTFYGGLYRPVWRVETADVHIDATDHGSAGVFVDTPVVSSDRARVRVRTTVVNDRSVPVDAELSHRVLDAAGNVVTTISESHAIPAGESDVFDIGCLVDDPMLWQPDEPYCYSLDTTVAVEGDAVDRLRSTFGIREFAVEDGRITLNGEPIALRGTSRHQNMAGAGNALSNAQHAADVDRIAATGANFLRLAHYPQSHALLDAADEAGLILWEEIPVVNEVTDSTAFVENSRRMIREMVRQHYNHPSIGIWGFMNELFIHTDADDEAAVDTVREQAAGLDELLRTEDPSRPTAMACHYDEAYAEAGLTEIPDVLGWNMYVGWYYEELDAVGDVIDEWFDTGPEQAEMVSEYGAGADARLHTHEPTAWDFTEEFQSEFHRQHIAAFDDRPELAGTVQWNAFDFSAPIRDDTIPDINQKGLMTYDRQPKAPYHLYRAWLSDDPTIHIATRNWDRRAERGVAHPITVYSDLESVELTVNGRSVGKQAPGDGYTATWEISLSSGENTLVAEGHTPDGTTVTDRASVQLIPFDVAATDDIPEQGLSINVGSHRDFVTDDRLWASGGPYDDRGWGHVGGTTESSLDRINGTDAIPLYQHWVDGLDRYRLDLPEGSYRLELGFCELVHDDPGQRVFDVTVGDSVLVADFDLVDAVGPSTAVSFDTTVTVDDDPLFVDFAASAGTPLLNTLSVDSI</sequence>
<feature type="domain" description="Glycoside hydrolase family 2 catalytic" evidence="6">
    <location>
        <begin position="296"/>
        <end position="593"/>
    </location>
</feature>
<dbReference type="GO" id="GO:0005975">
    <property type="term" value="P:carbohydrate metabolic process"/>
    <property type="evidence" value="ECO:0007669"/>
    <property type="project" value="InterPro"/>
</dbReference>
<dbReference type="EMBL" id="OBEJ01000004">
    <property type="protein sequence ID" value="SNZ17008.1"/>
    <property type="molecule type" value="Genomic_DNA"/>
</dbReference>
<dbReference type="SUPFAM" id="SSF51445">
    <property type="entry name" value="(Trans)glycosidases"/>
    <property type="match status" value="1"/>
</dbReference>
<feature type="domain" description="Glycoside hydrolase family 2 immunoglobulin-like beta-sandwich" evidence="5">
    <location>
        <begin position="189"/>
        <end position="293"/>
    </location>
</feature>
<accession>A0A285P6D4</accession>
<name>A0A285P6D4_NATPI</name>
<dbReference type="Pfam" id="PF00703">
    <property type="entry name" value="Glyco_hydro_2"/>
    <property type="match status" value="1"/>
</dbReference>
<evidence type="ECO:0000259" key="9">
    <source>
        <dbReference type="Pfam" id="PF22666"/>
    </source>
</evidence>
<gene>
    <name evidence="10" type="ORF">SAMN06269185_2848</name>
</gene>
<dbReference type="Gene3D" id="2.60.120.430">
    <property type="entry name" value="Galactose-binding lectin"/>
    <property type="match status" value="1"/>
</dbReference>
<dbReference type="Pfam" id="PF22666">
    <property type="entry name" value="Glyco_hydro_2_N2"/>
    <property type="match status" value="1"/>
</dbReference>
<dbReference type="Gene3D" id="3.20.20.80">
    <property type="entry name" value="Glycosidases"/>
    <property type="match status" value="1"/>
</dbReference>
<dbReference type="InterPro" id="IPR006102">
    <property type="entry name" value="Ig-like_GH2"/>
</dbReference>
<evidence type="ECO:0000313" key="11">
    <source>
        <dbReference type="Proteomes" id="UP000219453"/>
    </source>
</evidence>